<dbReference type="Proteomes" id="UP000261174">
    <property type="component" value="Unassembled WGS sequence"/>
</dbReference>
<keyword evidence="1" id="KW-0812">Transmembrane</keyword>
<evidence type="ECO:0000313" key="2">
    <source>
        <dbReference type="EMBL" id="RFM34631.1"/>
    </source>
</evidence>
<gene>
    <name evidence="2" type="ORF">DXN04_15310</name>
</gene>
<dbReference type="AlphaFoldDB" id="A0A3E1P378"/>
<name>A0A3E1P378_9BACT</name>
<keyword evidence="3" id="KW-1185">Reference proteome</keyword>
<comment type="caution">
    <text evidence="2">The sequence shown here is derived from an EMBL/GenBank/DDBJ whole genome shotgun (WGS) entry which is preliminary data.</text>
</comment>
<reference evidence="2 3" key="1">
    <citation type="submission" date="2018-08" db="EMBL/GenBank/DDBJ databases">
        <title>Chitinophaga sp. K20C18050901, a novel bacterium isolated from forest soil.</title>
        <authorList>
            <person name="Wang C."/>
        </authorList>
    </citation>
    <scope>NUCLEOTIDE SEQUENCE [LARGE SCALE GENOMIC DNA]</scope>
    <source>
        <strain evidence="2 3">K20C18050901</strain>
    </source>
</reference>
<feature type="transmembrane region" description="Helical" evidence="1">
    <location>
        <begin position="12"/>
        <end position="31"/>
    </location>
</feature>
<evidence type="ECO:0000313" key="3">
    <source>
        <dbReference type="Proteomes" id="UP000261174"/>
    </source>
</evidence>
<organism evidence="2 3">
    <name type="scientific">Chitinophaga silvisoli</name>
    <dbReference type="NCBI Taxonomy" id="2291814"/>
    <lineage>
        <taxon>Bacteria</taxon>
        <taxon>Pseudomonadati</taxon>
        <taxon>Bacteroidota</taxon>
        <taxon>Chitinophagia</taxon>
        <taxon>Chitinophagales</taxon>
        <taxon>Chitinophagaceae</taxon>
        <taxon>Chitinophaga</taxon>
    </lineage>
</organism>
<keyword evidence="1" id="KW-1133">Transmembrane helix</keyword>
<protein>
    <submittedName>
        <fullName evidence="2">Uncharacterized protein</fullName>
    </submittedName>
</protein>
<dbReference type="EMBL" id="QTJV01000004">
    <property type="protein sequence ID" value="RFM34631.1"/>
    <property type="molecule type" value="Genomic_DNA"/>
</dbReference>
<accession>A0A3E1P378</accession>
<evidence type="ECO:0000256" key="1">
    <source>
        <dbReference type="SAM" id="Phobius"/>
    </source>
</evidence>
<sequence>MKPLYEPYYFPGSKSLGFFFIFIYEMDFISYSRYNFRLYNSGPVINHQTNNLFNETVNINQRSIDEQKTVSMISR</sequence>
<proteinExistence type="predicted"/>
<keyword evidence="1" id="KW-0472">Membrane</keyword>